<dbReference type="InParanoid" id="B9S5V8"/>
<evidence type="ECO:0000313" key="2">
    <source>
        <dbReference type="Proteomes" id="UP000008311"/>
    </source>
</evidence>
<dbReference type="eggNOG" id="ENOG502S8UV">
    <property type="taxonomic scope" value="Eukaryota"/>
</dbReference>
<name>B9S5V8_RICCO</name>
<organism evidence="1 2">
    <name type="scientific">Ricinus communis</name>
    <name type="common">Castor bean</name>
    <dbReference type="NCBI Taxonomy" id="3988"/>
    <lineage>
        <taxon>Eukaryota</taxon>
        <taxon>Viridiplantae</taxon>
        <taxon>Streptophyta</taxon>
        <taxon>Embryophyta</taxon>
        <taxon>Tracheophyta</taxon>
        <taxon>Spermatophyta</taxon>
        <taxon>Magnoliopsida</taxon>
        <taxon>eudicotyledons</taxon>
        <taxon>Gunneridae</taxon>
        <taxon>Pentapetalae</taxon>
        <taxon>rosids</taxon>
        <taxon>fabids</taxon>
        <taxon>Malpighiales</taxon>
        <taxon>Euphorbiaceae</taxon>
        <taxon>Acalyphoideae</taxon>
        <taxon>Acalypheae</taxon>
        <taxon>Ricinus</taxon>
    </lineage>
</organism>
<dbReference type="OMA" id="RDGGMQM"/>
<accession>B9S5V8</accession>
<gene>
    <name evidence="1" type="ORF">RCOM_0654960</name>
</gene>
<keyword evidence="2" id="KW-1185">Reference proteome</keyword>
<evidence type="ECO:0008006" key="3">
    <source>
        <dbReference type="Google" id="ProtNLM"/>
    </source>
</evidence>
<proteinExistence type="predicted"/>
<dbReference type="EMBL" id="EQ973876">
    <property type="protein sequence ID" value="EEF41045.1"/>
    <property type="molecule type" value="Genomic_DNA"/>
</dbReference>
<reference evidence="2" key="1">
    <citation type="journal article" date="2010" name="Nat. Biotechnol.">
        <title>Draft genome sequence of the oilseed species Ricinus communis.</title>
        <authorList>
            <person name="Chan A.P."/>
            <person name="Crabtree J."/>
            <person name="Zhao Q."/>
            <person name="Lorenzi H."/>
            <person name="Orvis J."/>
            <person name="Puiu D."/>
            <person name="Melake-Berhan A."/>
            <person name="Jones K.M."/>
            <person name="Redman J."/>
            <person name="Chen G."/>
            <person name="Cahoon E.B."/>
            <person name="Gedil M."/>
            <person name="Stanke M."/>
            <person name="Haas B.J."/>
            <person name="Wortman J.R."/>
            <person name="Fraser-Liggett C.M."/>
            <person name="Ravel J."/>
            <person name="Rabinowicz P.D."/>
        </authorList>
    </citation>
    <scope>NUCLEOTIDE SEQUENCE [LARGE SCALE GENOMIC DNA]</scope>
    <source>
        <strain evidence="2">cv. Hale</strain>
    </source>
</reference>
<dbReference type="Pfam" id="PF12023">
    <property type="entry name" value="DUF3511"/>
    <property type="match status" value="1"/>
</dbReference>
<protein>
    <recommendedName>
        <fullName evidence="3">DUF3511 domain-containing protein</fullName>
    </recommendedName>
</protein>
<dbReference type="KEGG" id="rcu:8284701"/>
<dbReference type="PANTHER" id="PTHR33193:SF43">
    <property type="entry name" value="TRANSMEMBRANE PROTEIN DDB_G0273707_DDB_G0273361-LIKE"/>
    <property type="match status" value="1"/>
</dbReference>
<evidence type="ECO:0000313" key="1">
    <source>
        <dbReference type="EMBL" id="EEF41045.1"/>
    </source>
</evidence>
<dbReference type="AlphaFoldDB" id="B9S5V8"/>
<dbReference type="STRING" id="3988.B9S5V8"/>
<dbReference type="Proteomes" id="UP000008311">
    <property type="component" value="Unassembled WGS sequence"/>
</dbReference>
<dbReference type="InterPro" id="IPR021899">
    <property type="entry name" value="DUF3511"/>
</dbReference>
<sequence length="119" mass="13691">MEGVFRSKSCRDGRMRIADYYGDKTAPTSMQDLRSYSVGYAGSTTVQPSQFGKELKIKKGKSNLGSSSKNWSFNDPELQRKKRVASYKVYAMEGKMKGSLRKSFRWIKDTYTQVVYGWR</sequence>
<dbReference type="PANTHER" id="PTHR33193">
    <property type="entry name" value="DOMAIN PROTEIN, PUTATIVE (DUF3511)-RELATED"/>
    <property type="match status" value="1"/>
</dbReference>
<dbReference type="OrthoDB" id="1655903at2759"/>